<sequence length="202" mass="21832">MQTFTVDPRRWWIGRLFAGNPLLRRSDRIEVLAVLAVLLVALAGIAVAGAVGTEIHDSERRADAMLARTRQTVSATVLEVGTVANFDGSEMPVVRAQWTAGGAPHTDTFQWSGTVRPGDRIQIWVDNHGDHTRSPAPLRPVLDALTVAVSIGLLVMLSSGAVLAVLRWGFERAHDAQWDREIRVLVNEDGGRANGATPGKSS</sequence>
<keyword evidence="1" id="KW-0472">Membrane</keyword>
<feature type="transmembrane region" description="Helical" evidence="1">
    <location>
        <begin position="31"/>
        <end position="51"/>
    </location>
</feature>
<gene>
    <name evidence="2" type="ORF">AB8998_16915</name>
</gene>
<keyword evidence="1" id="KW-1133">Transmembrane helix</keyword>
<proteinExistence type="predicted"/>
<dbReference type="RefSeq" id="WP_369738908.1">
    <property type="nucleotide sequence ID" value="NZ_JBGEDP010000001.1"/>
</dbReference>
<dbReference type="Proteomes" id="UP001564760">
    <property type="component" value="Unassembled WGS sequence"/>
</dbReference>
<accession>A0ABV4C547</accession>
<evidence type="ECO:0000313" key="3">
    <source>
        <dbReference type="Proteomes" id="UP001564760"/>
    </source>
</evidence>
<dbReference type="PANTHER" id="PTHR42305:SF1">
    <property type="entry name" value="MEMBRANE PROTEIN RV1733C-RELATED"/>
    <property type="match status" value="1"/>
</dbReference>
<comment type="caution">
    <text evidence="2">The sequence shown here is derived from an EMBL/GenBank/DDBJ whole genome shotgun (WGS) entry which is preliminary data.</text>
</comment>
<feature type="transmembrane region" description="Helical" evidence="1">
    <location>
        <begin position="144"/>
        <end position="166"/>
    </location>
</feature>
<keyword evidence="3" id="KW-1185">Reference proteome</keyword>
<evidence type="ECO:0008006" key="4">
    <source>
        <dbReference type="Google" id="ProtNLM"/>
    </source>
</evidence>
<keyword evidence="1" id="KW-0812">Transmembrane</keyword>
<name>A0ABV4C547_9MYCO</name>
<protein>
    <recommendedName>
        <fullName evidence="4">Transmembrane protein</fullName>
    </recommendedName>
</protein>
<evidence type="ECO:0000256" key="1">
    <source>
        <dbReference type="SAM" id="Phobius"/>
    </source>
</evidence>
<dbReference type="InterPro" id="IPR039708">
    <property type="entry name" value="MT1774/Rv1733c-like"/>
</dbReference>
<reference evidence="2 3" key="1">
    <citation type="submission" date="2024-08" db="EMBL/GenBank/DDBJ databases">
        <title>Mycobacterium servetensis sp. nov., a novel rapid-growing mycobacterial species recovered from a human patient in Zaragoza, Spain.</title>
        <authorList>
            <person name="Tristancho-Baro A.I."/>
            <person name="Buenestado-Serrano S."/>
            <person name="Garcia De Viedma D."/>
            <person name="Milagro-Beamonte A."/>
            <person name="Burillo N."/>
            <person name="Sanz S."/>
            <person name="Lopez-Calleja A.I."/>
            <person name="Penas-Utrilla D."/>
            <person name="Guardingo M."/>
            <person name="Garcia M.J."/>
            <person name="Vinuelas-Bayon J."/>
        </authorList>
    </citation>
    <scope>NUCLEOTIDE SEQUENCE [LARGE SCALE GENOMIC DNA]</scope>
    <source>
        <strain evidence="3">HUMS_12744610</strain>
    </source>
</reference>
<organism evidence="2 3">
    <name type="scientific">Mycobacterium servetii</name>
    <dbReference type="NCBI Taxonomy" id="3237418"/>
    <lineage>
        <taxon>Bacteria</taxon>
        <taxon>Bacillati</taxon>
        <taxon>Actinomycetota</taxon>
        <taxon>Actinomycetes</taxon>
        <taxon>Mycobacteriales</taxon>
        <taxon>Mycobacteriaceae</taxon>
        <taxon>Mycobacterium</taxon>
    </lineage>
</organism>
<dbReference type="PANTHER" id="PTHR42305">
    <property type="entry name" value="MEMBRANE PROTEIN RV1733C-RELATED"/>
    <property type="match status" value="1"/>
</dbReference>
<dbReference type="EMBL" id="JBGEDP010000001">
    <property type="protein sequence ID" value="MEY8016556.1"/>
    <property type="molecule type" value="Genomic_DNA"/>
</dbReference>
<evidence type="ECO:0000313" key="2">
    <source>
        <dbReference type="EMBL" id="MEY8016556.1"/>
    </source>
</evidence>